<organism evidence="1 2">
    <name type="scientific">Halalkalibacter hemicellulosilyticusJCM 9152</name>
    <dbReference type="NCBI Taxonomy" id="1236971"/>
    <lineage>
        <taxon>Bacteria</taxon>
        <taxon>Bacillati</taxon>
        <taxon>Bacillota</taxon>
        <taxon>Bacilli</taxon>
        <taxon>Bacillales</taxon>
        <taxon>Bacillaceae</taxon>
        <taxon>Halalkalibacter</taxon>
    </lineage>
</organism>
<dbReference type="AlphaFoldDB" id="W4QHY9"/>
<comment type="caution">
    <text evidence="1">The sequence shown here is derived from an EMBL/GenBank/DDBJ whole genome shotgun (WGS) entry which is preliminary data.</text>
</comment>
<proteinExistence type="predicted"/>
<dbReference type="RefSeq" id="WP_052015839.1">
    <property type="nucleotide sequence ID" value="NZ_BAUU01000014.1"/>
</dbReference>
<gene>
    <name evidence="1" type="ORF">JCM9152_2352</name>
</gene>
<evidence type="ECO:0000313" key="2">
    <source>
        <dbReference type="Proteomes" id="UP000018895"/>
    </source>
</evidence>
<accession>W4QHY9</accession>
<name>W4QHY9_9BACI</name>
<sequence length="180" mass="21148">MTKQQLLNMINEWNHETHIFLDHVKEVLTTLENQQQQQIISYFTYSLNLSSESKEDHFIIGTYHIHNLSHTFMTNPYICIKLSEDAPFHFSGKYVYKPRKLATIPQGAWEKLNDHTNRMEYWLKPLNVQLIKPNEILSFSDFRIKWKSTDSYSGSVTGFTYCEEYKEGIAAINQLFISGS</sequence>
<reference evidence="1" key="1">
    <citation type="journal article" date="2014" name="Genome Announc.">
        <title>Draft Genome Sequences of Three Alkaliphilic Bacillus Strains, Bacillus wakoensis JCM 9140T, Bacillus akibai JCM 9157T, and Bacillus hemicellulosilyticus JCM 9152T.</title>
        <authorList>
            <person name="Yuki M."/>
            <person name="Oshima K."/>
            <person name="Suda W."/>
            <person name="Oshida Y."/>
            <person name="Kitamura K."/>
            <person name="Iida T."/>
            <person name="Hattori M."/>
            <person name="Ohkuma M."/>
        </authorList>
    </citation>
    <scope>NUCLEOTIDE SEQUENCE [LARGE SCALE GENOMIC DNA]</scope>
    <source>
        <strain evidence="1">JCM 9152</strain>
    </source>
</reference>
<dbReference type="EMBL" id="BAUU01000014">
    <property type="protein sequence ID" value="GAE30919.1"/>
    <property type="molecule type" value="Genomic_DNA"/>
</dbReference>
<protein>
    <submittedName>
        <fullName evidence="1">Uncharacterized protein</fullName>
    </submittedName>
</protein>
<dbReference type="STRING" id="1236971.JCM9152_2352"/>
<dbReference type="Proteomes" id="UP000018895">
    <property type="component" value="Unassembled WGS sequence"/>
</dbReference>
<keyword evidence="2" id="KW-1185">Reference proteome</keyword>
<dbReference type="OrthoDB" id="2679997at2"/>
<evidence type="ECO:0000313" key="1">
    <source>
        <dbReference type="EMBL" id="GAE30919.1"/>
    </source>
</evidence>